<evidence type="ECO:0000313" key="1">
    <source>
        <dbReference type="EMBL" id="CAH7673505.1"/>
    </source>
</evidence>
<name>A0AAV0AUK3_PHAPC</name>
<dbReference type="Proteomes" id="UP001153365">
    <property type="component" value="Unassembled WGS sequence"/>
</dbReference>
<protein>
    <submittedName>
        <fullName evidence="1">Uncharacterized protein</fullName>
    </submittedName>
</protein>
<reference evidence="1" key="1">
    <citation type="submission" date="2022-06" db="EMBL/GenBank/DDBJ databases">
        <authorList>
            <consortium name="SYNGENTA / RWTH Aachen University"/>
        </authorList>
    </citation>
    <scope>NUCLEOTIDE SEQUENCE</scope>
</reference>
<evidence type="ECO:0000313" key="2">
    <source>
        <dbReference type="Proteomes" id="UP001153365"/>
    </source>
</evidence>
<accession>A0AAV0AUK3</accession>
<organism evidence="1 2">
    <name type="scientific">Phakopsora pachyrhizi</name>
    <name type="common">Asian soybean rust disease fungus</name>
    <dbReference type="NCBI Taxonomy" id="170000"/>
    <lineage>
        <taxon>Eukaryota</taxon>
        <taxon>Fungi</taxon>
        <taxon>Dikarya</taxon>
        <taxon>Basidiomycota</taxon>
        <taxon>Pucciniomycotina</taxon>
        <taxon>Pucciniomycetes</taxon>
        <taxon>Pucciniales</taxon>
        <taxon>Phakopsoraceae</taxon>
        <taxon>Phakopsora</taxon>
    </lineage>
</organism>
<keyword evidence="2" id="KW-1185">Reference proteome</keyword>
<dbReference type="AlphaFoldDB" id="A0AAV0AUK3"/>
<dbReference type="EMBL" id="CALTRL010001722">
    <property type="protein sequence ID" value="CAH7673505.1"/>
    <property type="molecule type" value="Genomic_DNA"/>
</dbReference>
<proteinExistence type="predicted"/>
<gene>
    <name evidence="1" type="ORF">PPACK8108_LOCUS8368</name>
</gene>
<feature type="non-terminal residue" evidence="1">
    <location>
        <position position="1"/>
    </location>
</feature>
<comment type="caution">
    <text evidence="1">The sequence shown here is derived from an EMBL/GenBank/DDBJ whole genome shotgun (WGS) entry which is preliminary data.</text>
</comment>
<sequence>SKVKGQVFFARDKLENGRNIEGERVEVSRMKRMRMEVKTTYIYKAMKVAKRESQMEGSAKVESSLGQ</sequence>